<dbReference type="InterPro" id="IPR013103">
    <property type="entry name" value="RVT_2"/>
</dbReference>
<dbReference type="Gene3D" id="3.30.420.10">
    <property type="entry name" value="Ribonuclease H-like superfamily/Ribonuclease H"/>
    <property type="match status" value="1"/>
</dbReference>
<sequence length="2103" mass="236273">HFRKNASSVSKLCFVCGSSTHLIKDCDFYEKQMANKTVGNGVGPVHSRNNVNHQNQFVPQAVLLRTGKVNIPPARPQPVPTGKPKVPAPVPTGRQNRPFPVPTDRGYSPSVTSGWWKSTARPMPHLNRPTSSYFQTYTPYVPQMYYNHMKYGGVRWATAVKPSAGCSWKTHRKGLYWENPYSDAEDEGIFDSGCSRSMTGNMERLDDFQEFQGGKVTFGGGEGRITGKGTIRTPTLDFENVYYVKELQQFNLFSISQICDKKNRVLFTDTDCLVLSKDFMLPDESMVVLRVPRKHNLYTINLNNLSPRGNLACLVAKASVDESVKWHRRMGHVNYKNMNRLVKGNLVRGLPPKLFKNDHTCVACCKGKQHKASYKAITAVSSISEPLQLLHMDLFGPTSIRSIDHKYYCLVITDDYSRFCWVFFLEHKDETYPILKDFINLVENQLNKKVKAIRCDNGTEFKNAHIIELCGSKGIKRDYSNARTPQQNGVAERKNRTLIEAARTMLADSKLPTMFWTEAVRTACYVLNRVLVTSPHNKTPYALLTGNIPSVSHFKPFGCHVTILNTSDHLGKFDGKADEGYIVGYSASNRAYRVYNVPNKRVEETMNLRYLEEKPNVQGLGHEWYFDLDYLTDTLGYKRDKANQSAGTQEASTNPAGTQDADSDSECDEQVIIELVRLKGQEQRATFDAKDAEELPKRASTKTVPPGSIPVPTGSIPVSVPTGGVPVPTGSPTDSFFDDEPTTRFPSPSDLGNNEPSPGIFSSSSYDDEFGADLNNLASTVEVSPVATNYIHDQQRDNHTDFQHCLFACFLSQVEPRSVAQALEDPSWVDAMQEEMQQFKFQNVWVLVDLPEGKYAIGTKWILKNKRDARGIVVRNKARLVAQGHRQEEGIDYDEVFAPVARIEAIRLFLAFASYMGFMVYQMDVKSAFLYGSIDEEVYVTQPKGFVDPQHPKKVYKVVKALYGLHQAPRAWYATLSTFLLKHGYRRGTIDKTLFLKKHKRDIILVQVYVDDIIFGSTKKAWCDEFEALMKGEFEMSAMGELTFFLGLQVQQRPDGIFISQDKYVQEILKKFDLECVRTATTPYEAPKPKSKNEPDSPVNVHLYRSMIGSLMYLTASRPDIMFAVSACSRNQVTPTTSNLEAVKKIFKTKSSSSSPTLTSIEESDLIWEEFVAYLASDSFLPGNSNPSSPLPPFHNSLSGSTISSSPSLPISKTSDYFLEEFADELAHITFPLGNEDLPFDAESDLREIEYLLNHNPIKEMDSILKDSVDKNSPDNNLEEKIKDFKILIDELDPPGSSDFLPFPGVTRLSIRIFPSLMFCHRPTTRTRSPELGPPAILATIDETPYTITEDSVRSQLQLADDGGIDDLPIAEIYSGMDNLGYVTEGKLTFYKNKFSPQWRFLVHTILHCLSTKSGSWDQFGSSLAVALICLSDGRKFNWSSYIFKGMVSNIGNAKKFLMYPRFLQTILGIETSFTRQYHVFKLSSKLFANMKLNFEGQPMQLLAAMLPQDQEGEGAGVVAQAVPPPILKPIPKPMLELDQPQDHLSTPLRQQTSDPIAHVFEHGQSSDPNIASFSQVYVTDDDPFTSTKVEDKPLEALSMHLHQVSTLVQKVNSLETELKDTNKLFNDVVGKLVKKVKAMEVKLKTKKRKVVVSDSDQEEGGMKDVDLDALLALANAAVIVDSNIPPGGASSSHIPTDVPTGVAPAGMEDDRLGEEAAKRLHDEEQADVDRQRAELNRRRQQEVLASAMYYTEADWINIMAQVEANASLSKTLLGDDVTEDNFPVRMAALIKRKKQALAEKLAKERMERPMTPVQQRTYMRQFVKNQSSALYSTGWTKAKVESFTDAQLKEEFEKIQKALANTQVQAFSRTLKRTCPELEEPSSKQQKSTEAPIPSVPDVPQPPVGTLPKSCGTRRKSLGRNHLTKPKSILKKLDLDADDKTFIKVVFDEDSIDEAPILWSALAGWEAISTPLGEINALYRSDQSTKHFTTLREILHMVDRQDLLKLYDMVVTYYENHLVAGARLISWRLYTLSNVHVLETVSGEVLYMFADVSYPLSVKLMERMLKHKLEIDKDVVGNDMTTVEQLIRFIKNQIATAQVSPV</sequence>
<evidence type="ECO:0000256" key="1">
    <source>
        <dbReference type="ARBA" id="ARBA00022670"/>
    </source>
</evidence>
<keyword evidence="4" id="KW-0378">Hydrolase</keyword>
<feature type="compositionally biased region" description="Polar residues" evidence="5">
    <location>
        <begin position="643"/>
        <end position="657"/>
    </location>
</feature>
<dbReference type="InterPro" id="IPR036397">
    <property type="entry name" value="RNaseH_sf"/>
</dbReference>
<dbReference type="Pfam" id="PF13976">
    <property type="entry name" value="gag_pre-integrs"/>
    <property type="match status" value="1"/>
</dbReference>
<feature type="compositionally biased region" description="Polar residues" evidence="5">
    <location>
        <begin position="744"/>
        <end position="763"/>
    </location>
</feature>
<dbReference type="Pfam" id="PF07727">
    <property type="entry name" value="RVT_2"/>
    <property type="match status" value="1"/>
</dbReference>
<feature type="compositionally biased region" description="Pro residues" evidence="5">
    <location>
        <begin position="1895"/>
        <end position="1906"/>
    </location>
</feature>
<feature type="region of interest" description="Disordered" evidence="5">
    <location>
        <begin position="642"/>
        <end position="666"/>
    </location>
</feature>
<evidence type="ECO:0000256" key="5">
    <source>
        <dbReference type="SAM" id="MobiDB-lite"/>
    </source>
</evidence>
<proteinExistence type="predicted"/>
<keyword evidence="8" id="KW-1185">Reference proteome</keyword>
<dbReference type="InterPro" id="IPR025724">
    <property type="entry name" value="GAG-pre-integrase_dom"/>
</dbReference>
<dbReference type="InterPro" id="IPR043502">
    <property type="entry name" value="DNA/RNA_pol_sf"/>
</dbReference>
<dbReference type="Proteomes" id="UP001151760">
    <property type="component" value="Unassembled WGS sequence"/>
</dbReference>
<dbReference type="InterPro" id="IPR001584">
    <property type="entry name" value="Integrase_cat-core"/>
</dbReference>
<dbReference type="SUPFAM" id="SSF53098">
    <property type="entry name" value="Ribonuclease H-like"/>
    <property type="match status" value="1"/>
</dbReference>
<dbReference type="PANTHER" id="PTHR42648">
    <property type="entry name" value="TRANSPOSASE, PUTATIVE-RELATED"/>
    <property type="match status" value="1"/>
</dbReference>
<accession>A0ABQ5FJY7</accession>
<name>A0ABQ5FJY7_9ASTR</name>
<evidence type="ECO:0000259" key="6">
    <source>
        <dbReference type="PROSITE" id="PS50994"/>
    </source>
</evidence>
<dbReference type="SUPFAM" id="SSF56672">
    <property type="entry name" value="DNA/RNA polymerases"/>
    <property type="match status" value="1"/>
</dbReference>
<evidence type="ECO:0000256" key="4">
    <source>
        <dbReference type="ARBA" id="ARBA00022801"/>
    </source>
</evidence>
<reference evidence="7" key="2">
    <citation type="submission" date="2022-01" db="EMBL/GenBank/DDBJ databases">
        <authorList>
            <person name="Yamashiro T."/>
            <person name="Shiraishi A."/>
            <person name="Satake H."/>
            <person name="Nakayama K."/>
        </authorList>
    </citation>
    <scope>NUCLEOTIDE SEQUENCE</scope>
</reference>
<feature type="non-terminal residue" evidence="7">
    <location>
        <position position="1"/>
    </location>
</feature>
<gene>
    <name evidence="7" type="ORF">Tco_1006997</name>
</gene>
<feature type="compositionally biased region" description="Pro residues" evidence="5">
    <location>
        <begin position="73"/>
        <end position="90"/>
    </location>
</feature>
<comment type="caution">
    <text evidence="7">The sequence shown here is derived from an EMBL/GenBank/DDBJ whole genome shotgun (WGS) entry which is preliminary data.</text>
</comment>
<dbReference type="PROSITE" id="PS50994">
    <property type="entry name" value="INTEGRASE"/>
    <property type="match status" value="1"/>
</dbReference>
<dbReference type="EMBL" id="BQNB010017463">
    <property type="protein sequence ID" value="GJT63464.1"/>
    <property type="molecule type" value="Genomic_DNA"/>
</dbReference>
<keyword evidence="3" id="KW-0064">Aspartyl protease</keyword>
<evidence type="ECO:0000313" key="8">
    <source>
        <dbReference type="Proteomes" id="UP001151760"/>
    </source>
</evidence>
<keyword evidence="1" id="KW-0645">Protease</keyword>
<organism evidence="7 8">
    <name type="scientific">Tanacetum coccineum</name>
    <dbReference type="NCBI Taxonomy" id="301880"/>
    <lineage>
        <taxon>Eukaryota</taxon>
        <taxon>Viridiplantae</taxon>
        <taxon>Streptophyta</taxon>
        <taxon>Embryophyta</taxon>
        <taxon>Tracheophyta</taxon>
        <taxon>Spermatophyta</taxon>
        <taxon>Magnoliopsida</taxon>
        <taxon>eudicotyledons</taxon>
        <taxon>Gunneridae</taxon>
        <taxon>Pentapetalae</taxon>
        <taxon>asterids</taxon>
        <taxon>campanulids</taxon>
        <taxon>Asterales</taxon>
        <taxon>Asteraceae</taxon>
        <taxon>Asteroideae</taxon>
        <taxon>Anthemideae</taxon>
        <taxon>Anthemidinae</taxon>
        <taxon>Tanacetum</taxon>
    </lineage>
</organism>
<dbReference type="InterPro" id="IPR057670">
    <property type="entry name" value="SH3_retrovirus"/>
</dbReference>
<feature type="compositionally biased region" description="Basic and acidic residues" evidence="5">
    <location>
        <begin position="684"/>
        <end position="697"/>
    </location>
</feature>
<feature type="region of interest" description="Disordered" evidence="5">
    <location>
        <begin position="1875"/>
        <end position="1920"/>
    </location>
</feature>
<dbReference type="Pfam" id="PF00665">
    <property type="entry name" value="rve"/>
    <property type="match status" value="1"/>
</dbReference>
<feature type="compositionally biased region" description="Low complexity" evidence="5">
    <location>
        <begin position="714"/>
        <end position="733"/>
    </location>
</feature>
<feature type="region of interest" description="Disordered" evidence="5">
    <location>
        <begin position="72"/>
        <end position="106"/>
    </location>
</feature>
<feature type="region of interest" description="Disordered" evidence="5">
    <location>
        <begin position="684"/>
        <end position="763"/>
    </location>
</feature>
<evidence type="ECO:0000313" key="7">
    <source>
        <dbReference type="EMBL" id="GJT63464.1"/>
    </source>
</evidence>
<dbReference type="Pfam" id="PF22936">
    <property type="entry name" value="Pol_BBD"/>
    <property type="match status" value="1"/>
</dbReference>
<dbReference type="InterPro" id="IPR054722">
    <property type="entry name" value="PolX-like_BBD"/>
</dbReference>
<reference evidence="7" key="1">
    <citation type="journal article" date="2022" name="Int. J. Mol. Sci.">
        <title>Draft Genome of Tanacetum Coccineum: Genomic Comparison of Closely Related Tanacetum-Family Plants.</title>
        <authorList>
            <person name="Yamashiro T."/>
            <person name="Shiraishi A."/>
            <person name="Nakayama K."/>
            <person name="Satake H."/>
        </authorList>
    </citation>
    <scope>NUCLEOTIDE SEQUENCE</scope>
</reference>
<protein>
    <submittedName>
        <fullName evidence="7">Ribonuclease H-like domain-containing protein</fullName>
    </submittedName>
</protein>
<dbReference type="PANTHER" id="PTHR42648:SF32">
    <property type="entry name" value="RIBONUCLEASE H-LIKE DOMAIN, GAG-PRE-INTEGRASE DOMAIN PROTEIN-RELATED"/>
    <property type="match status" value="1"/>
</dbReference>
<dbReference type="InterPro" id="IPR039537">
    <property type="entry name" value="Retrotran_Ty1/copia-like"/>
</dbReference>
<evidence type="ECO:0000256" key="3">
    <source>
        <dbReference type="ARBA" id="ARBA00022750"/>
    </source>
</evidence>
<dbReference type="InterPro" id="IPR012337">
    <property type="entry name" value="RNaseH-like_sf"/>
</dbReference>
<evidence type="ECO:0000256" key="2">
    <source>
        <dbReference type="ARBA" id="ARBA00022723"/>
    </source>
</evidence>
<feature type="domain" description="Integrase catalytic" evidence="6">
    <location>
        <begin position="382"/>
        <end position="548"/>
    </location>
</feature>
<keyword evidence="2" id="KW-0479">Metal-binding</keyword>
<dbReference type="Pfam" id="PF25597">
    <property type="entry name" value="SH3_retrovirus"/>
    <property type="match status" value="1"/>
</dbReference>